<evidence type="ECO:0000256" key="5">
    <source>
        <dbReference type="ARBA" id="ARBA00023015"/>
    </source>
</evidence>
<dbReference type="HOGENOM" id="CLU_309314_0_0_1"/>
<organism evidence="9 10">
    <name type="scientific">Tulasnella calospora MUT 4182</name>
    <dbReference type="NCBI Taxonomy" id="1051891"/>
    <lineage>
        <taxon>Eukaryota</taxon>
        <taxon>Fungi</taxon>
        <taxon>Dikarya</taxon>
        <taxon>Basidiomycota</taxon>
        <taxon>Agaricomycotina</taxon>
        <taxon>Agaricomycetes</taxon>
        <taxon>Cantharellales</taxon>
        <taxon>Tulasnellaceae</taxon>
        <taxon>Tulasnella</taxon>
    </lineage>
</organism>
<evidence type="ECO:0000313" key="10">
    <source>
        <dbReference type="Proteomes" id="UP000054248"/>
    </source>
</evidence>
<keyword evidence="2" id="KW-0479">Metal-binding</keyword>
<keyword evidence="6" id="KW-0804">Transcription</keyword>
<dbReference type="STRING" id="1051891.A0A0C3QG09"/>
<dbReference type="PANTHER" id="PTHR47338">
    <property type="entry name" value="ZN(II)2CYS6 TRANSCRIPTION FACTOR (EUROFUNG)-RELATED"/>
    <property type="match status" value="1"/>
</dbReference>
<dbReference type="OrthoDB" id="5600212at2759"/>
<feature type="compositionally biased region" description="Polar residues" evidence="8">
    <location>
        <begin position="888"/>
        <end position="898"/>
    </location>
</feature>
<keyword evidence="10" id="KW-1185">Reference proteome</keyword>
<keyword evidence="7" id="KW-0539">Nucleus</keyword>
<evidence type="ECO:0000256" key="1">
    <source>
        <dbReference type="ARBA" id="ARBA00004123"/>
    </source>
</evidence>
<dbReference type="AlphaFoldDB" id="A0A0C3QG09"/>
<dbReference type="SUPFAM" id="SSF53067">
    <property type="entry name" value="Actin-like ATPase domain"/>
    <property type="match status" value="1"/>
</dbReference>
<dbReference type="PANTHER" id="PTHR47338:SF29">
    <property type="entry name" value="ZN(2)-C6 FUNGAL-TYPE DOMAIN-CONTAINING PROTEIN"/>
    <property type="match status" value="1"/>
</dbReference>
<dbReference type="EMBL" id="KN823063">
    <property type="protein sequence ID" value="KIO24309.1"/>
    <property type="molecule type" value="Genomic_DNA"/>
</dbReference>
<reference evidence="10" key="2">
    <citation type="submission" date="2015-01" db="EMBL/GenBank/DDBJ databases">
        <title>Evolutionary Origins and Diversification of the Mycorrhizal Mutualists.</title>
        <authorList>
            <consortium name="DOE Joint Genome Institute"/>
            <consortium name="Mycorrhizal Genomics Consortium"/>
            <person name="Kohler A."/>
            <person name="Kuo A."/>
            <person name="Nagy L.G."/>
            <person name="Floudas D."/>
            <person name="Copeland A."/>
            <person name="Barry K.W."/>
            <person name="Cichocki N."/>
            <person name="Veneault-Fourrey C."/>
            <person name="LaButti K."/>
            <person name="Lindquist E.A."/>
            <person name="Lipzen A."/>
            <person name="Lundell T."/>
            <person name="Morin E."/>
            <person name="Murat C."/>
            <person name="Riley R."/>
            <person name="Ohm R."/>
            <person name="Sun H."/>
            <person name="Tunlid A."/>
            <person name="Henrissat B."/>
            <person name="Grigoriev I.V."/>
            <person name="Hibbett D.S."/>
            <person name="Martin F."/>
        </authorList>
    </citation>
    <scope>NUCLEOTIDE SEQUENCE [LARGE SCALE GENOMIC DNA]</scope>
    <source>
        <strain evidence="10">MUT 4182</strain>
    </source>
</reference>
<gene>
    <name evidence="9" type="ORF">M407DRAFT_26222</name>
</gene>
<dbReference type="InterPro" id="IPR043129">
    <property type="entry name" value="ATPase_NBD"/>
</dbReference>
<dbReference type="GO" id="GO:0005524">
    <property type="term" value="F:ATP binding"/>
    <property type="evidence" value="ECO:0007669"/>
    <property type="project" value="UniProtKB-KW"/>
</dbReference>
<evidence type="ECO:0000256" key="6">
    <source>
        <dbReference type="ARBA" id="ARBA00023163"/>
    </source>
</evidence>
<evidence type="ECO:0000256" key="7">
    <source>
        <dbReference type="ARBA" id="ARBA00023242"/>
    </source>
</evidence>
<dbReference type="GO" id="GO:0046872">
    <property type="term" value="F:metal ion binding"/>
    <property type="evidence" value="ECO:0007669"/>
    <property type="project" value="UniProtKB-KW"/>
</dbReference>
<dbReference type="Gene3D" id="3.30.420.40">
    <property type="match status" value="1"/>
</dbReference>
<dbReference type="InterPro" id="IPR050815">
    <property type="entry name" value="TF_fung"/>
</dbReference>
<feature type="compositionally biased region" description="Low complexity" evidence="8">
    <location>
        <begin position="243"/>
        <end position="258"/>
    </location>
</feature>
<dbReference type="InterPro" id="IPR013126">
    <property type="entry name" value="Hsp_70_fam"/>
</dbReference>
<evidence type="ECO:0000256" key="2">
    <source>
        <dbReference type="ARBA" id="ARBA00022723"/>
    </source>
</evidence>
<evidence type="ECO:0008006" key="11">
    <source>
        <dbReference type="Google" id="ProtNLM"/>
    </source>
</evidence>
<feature type="region of interest" description="Disordered" evidence="8">
    <location>
        <begin position="475"/>
        <end position="523"/>
    </location>
</feature>
<dbReference type="Pfam" id="PF00012">
    <property type="entry name" value="HSP70"/>
    <property type="match status" value="2"/>
</dbReference>
<protein>
    <recommendedName>
        <fullName evidence="11">Transcription factor domain-containing protein</fullName>
    </recommendedName>
</protein>
<keyword evidence="5" id="KW-0805">Transcription regulation</keyword>
<evidence type="ECO:0000313" key="9">
    <source>
        <dbReference type="EMBL" id="KIO24309.1"/>
    </source>
</evidence>
<sequence length="953" mass="105996">MPTFARNLHVRTTRDPPTAFSNGNQHHHHHHSTRGPRMRSGGLCTNDGQRRPRHSSASNIGPIRALKPHSSYLDRTRTLPPRSDGVFEGLATNGDPQLCGEDFDNRIVNYAVKLSGVTPKGQAVLSFRISTKLEKVPIVDEWKSPQTTRVTVSLLHGFPSLTTNDYAAKNAYRTNPRNTVCDGKSLIGHRTDESDVKKDTKHWPFSMVDRSGRPVTNPFSSEWGIDSLEGSLRGPFPIRKQSLTRASSSSPSSTRRLAFPPTSPHYHLHQRPLRNRDKQHHLNTSTSPLSPADATHAVATLDRTWRLTSTGTWPINLRSLNSQRRPSRDISAYVRALDRTWIHNTAFSTCVNFVLAASALRHHATQSKTTEVRQYYLLHSVLITARHDNIPTLPTRWSLHRSVQVLLVPLLPSPPSRYLLLLMYNVLDLLNNHPDRSFTSELGTALYCNLRQCITLLPPTFRTNALNPRVPFVHEQTRHDPPSPLSTMHDATLAPRAGRGREREQGSVGERSQKAGKGSSACLGEKGNSCNIAPLHRPYLAPPRNPTDLEQRRRAWWMCIMFDRIVSVGGWPHSIDERDVGTELPLRRVDFEAETGVPSNPQDLTAEGLFTRHNPLYTDPYLLFLKACLLFGRVTDYNTRMFNLRNAPRSEPTFSSSSASLEHPPNPSSKGIYVWRLASSCLGVVQQSGMGVEDVDWTALDTDLYMAHIVLHAATITLHNPYMDFGDLHCPSANRCLRAARSILNAYYLLMSTSFDIKRLHPFVTICWYLAAVVLVQQCRQLIDIGDRQNEAVVWGEINQLRQAMIDFGTVSPIGVRQEKLLQGLMTDITRLTSQAQPPNVPVPLYPFSRKSLYDPTFQSTIAEVVDASNKSTHNPGASSIERLLNRNSAPQPNQSHVLSHAAPLPAPTTYTEDTAALSMGTIGVGMELSGLSGLGVLGGVFGSTTMISAQGI</sequence>
<evidence type="ECO:0000256" key="8">
    <source>
        <dbReference type="SAM" id="MobiDB-lite"/>
    </source>
</evidence>
<dbReference type="GO" id="GO:0005634">
    <property type="term" value="C:nucleus"/>
    <property type="evidence" value="ECO:0007669"/>
    <property type="project" value="UniProtKB-SubCell"/>
</dbReference>
<feature type="region of interest" description="Disordered" evidence="8">
    <location>
        <begin position="235"/>
        <end position="269"/>
    </location>
</feature>
<name>A0A0C3QG09_9AGAM</name>
<dbReference type="Proteomes" id="UP000054248">
    <property type="component" value="Unassembled WGS sequence"/>
</dbReference>
<keyword evidence="4" id="KW-0067">ATP-binding</keyword>
<proteinExistence type="predicted"/>
<comment type="subcellular location">
    <subcellularLocation>
        <location evidence="1">Nucleus</location>
    </subcellularLocation>
</comment>
<dbReference type="CDD" id="cd12148">
    <property type="entry name" value="fungal_TF_MHR"/>
    <property type="match status" value="1"/>
</dbReference>
<dbReference type="GO" id="GO:0140662">
    <property type="term" value="F:ATP-dependent protein folding chaperone"/>
    <property type="evidence" value="ECO:0007669"/>
    <property type="project" value="InterPro"/>
</dbReference>
<keyword evidence="3" id="KW-0547">Nucleotide-binding</keyword>
<feature type="region of interest" description="Disordered" evidence="8">
    <location>
        <begin position="1"/>
        <end position="84"/>
    </location>
</feature>
<accession>A0A0C3QG09</accession>
<dbReference type="GO" id="GO:0000981">
    <property type="term" value="F:DNA-binding transcription factor activity, RNA polymerase II-specific"/>
    <property type="evidence" value="ECO:0007669"/>
    <property type="project" value="InterPro"/>
</dbReference>
<evidence type="ECO:0000256" key="4">
    <source>
        <dbReference type="ARBA" id="ARBA00022840"/>
    </source>
</evidence>
<evidence type="ECO:0000256" key="3">
    <source>
        <dbReference type="ARBA" id="ARBA00022741"/>
    </source>
</evidence>
<reference evidence="9 10" key="1">
    <citation type="submission" date="2014-04" db="EMBL/GenBank/DDBJ databases">
        <authorList>
            <consortium name="DOE Joint Genome Institute"/>
            <person name="Kuo A."/>
            <person name="Girlanda M."/>
            <person name="Perotto S."/>
            <person name="Kohler A."/>
            <person name="Nagy L.G."/>
            <person name="Floudas D."/>
            <person name="Copeland A."/>
            <person name="Barry K.W."/>
            <person name="Cichocki N."/>
            <person name="Veneault-Fourrey C."/>
            <person name="LaButti K."/>
            <person name="Lindquist E.A."/>
            <person name="Lipzen A."/>
            <person name="Lundell T."/>
            <person name="Morin E."/>
            <person name="Murat C."/>
            <person name="Sun H."/>
            <person name="Tunlid A."/>
            <person name="Henrissat B."/>
            <person name="Grigoriev I.V."/>
            <person name="Hibbett D.S."/>
            <person name="Martin F."/>
            <person name="Nordberg H.P."/>
            <person name="Cantor M.N."/>
            <person name="Hua S.X."/>
        </authorList>
    </citation>
    <scope>NUCLEOTIDE SEQUENCE [LARGE SCALE GENOMIC DNA]</scope>
    <source>
        <strain evidence="9 10">MUT 4182</strain>
    </source>
</reference>
<feature type="region of interest" description="Disordered" evidence="8">
    <location>
        <begin position="888"/>
        <end position="907"/>
    </location>
</feature>
<feature type="compositionally biased region" description="Basic residues" evidence="8">
    <location>
        <begin position="25"/>
        <end position="37"/>
    </location>
</feature>